<dbReference type="SMART" id="SM00729">
    <property type="entry name" value="Elp3"/>
    <property type="match status" value="1"/>
</dbReference>
<dbReference type="Gene3D" id="3.80.30.20">
    <property type="entry name" value="tm_1862 like domain"/>
    <property type="match status" value="1"/>
</dbReference>
<sequence>MVASRLIYPRVTLVSTYDLGRQPFGLASPAAWLREAGAQVTTIDLSRESFRLDAFDSDLVAFHLPMHTATRLAVPVIREVRALAPAAQLCCYGLYGPPNEALLRDLGVEHVLGGEFEQALLEVVSGEGHRCRVASGSALPRLQFRVPDREGLPPLESYASVECHSGRRVAGYTEASRGCKHLCRHCPIVPVYAGRFRAIPRDIVLADIRSQVEAGAEHITFGDPDFFNGVGHAASVVDAFSREFPGVSYDVTIKVEHLRRHADELGRLRDTGCLFVVTAVESIDDTVLTRLDKGHTRADFESVVGRCRSLGLTLSPTFIPFTPWTTLEGYCELLRALDALELVECVAPIQLTLRLLIQQGSRLLDLGWGGLGAGLAPFDHDQLIHPWRHRDPRVDRLQEAVSSLVERRTGAPRVVLFDEILSVAATEAGLVVPARLTQRRPRASVPFLNEPWYC</sequence>
<dbReference type="PANTHER" id="PTHR43409:SF7">
    <property type="entry name" value="BLL1977 PROTEIN"/>
    <property type="match status" value="1"/>
</dbReference>
<dbReference type="InterPro" id="IPR054699">
    <property type="entry name" value="rSAM_CUAEP"/>
</dbReference>
<gene>
    <name evidence="7" type="ORF">METZ01_LOCUS91178</name>
</gene>
<dbReference type="PANTHER" id="PTHR43409">
    <property type="entry name" value="ANAEROBIC MAGNESIUM-PROTOPORPHYRIN IX MONOMETHYL ESTER CYCLASE-RELATED"/>
    <property type="match status" value="1"/>
</dbReference>
<dbReference type="EMBL" id="UINC01008520">
    <property type="protein sequence ID" value="SVA38324.1"/>
    <property type="molecule type" value="Genomic_DNA"/>
</dbReference>
<comment type="cofactor">
    <cofactor evidence="1">
        <name>[4Fe-4S] cluster</name>
        <dbReference type="ChEBI" id="CHEBI:49883"/>
    </cofactor>
</comment>
<dbReference type="SFLD" id="SFLDG01082">
    <property type="entry name" value="B12-binding_domain_containing"/>
    <property type="match status" value="1"/>
</dbReference>
<name>A0A381VDU7_9ZZZZ</name>
<dbReference type="InterPro" id="IPR023404">
    <property type="entry name" value="rSAM_horseshoe"/>
</dbReference>
<evidence type="ECO:0000256" key="5">
    <source>
        <dbReference type="ARBA" id="ARBA00023014"/>
    </source>
</evidence>
<evidence type="ECO:0000256" key="3">
    <source>
        <dbReference type="ARBA" id="ARBA00022723"/>
    </source>
</evidence>
<evidence type="ECO:0000313" key="7">
    <source>
        <dbReference type="EMBL" id="SVA38324.1"/>
    </source>
</evidence>
<keyword evidence="3" id="KW-0479">Metal-binding</keyword>
<dbReference type="AlphaFoldDB" id="A0A381VDU7"/>
<organism evidence="7">
    <name type="scientific">marine metagenome</name>
    <dbReference type="NCBI Taxonomy" id="408172"/>
    <lineage>
        <taxon>unclassified sequences</taxon>
        <taxon>metagenomes</taxon>
        <taxon>ecological metagenomes</taxon>
    </lineage>
</organism>
<evidence type="ECO:0000256" key="1">
    <source>
        <dbReference type="ARBA" id="ARBA00001966"/>
    </source>
</evidence>
<keyword evidence="4" id="KW-0408">Iron</keyword>
<dbReference type="InterPro" id="IPR051198">
    <property type="entry name" value="BchE-like"/>
</dbReference>
<dbReference type="CDD" id="cd01335">
    <property type="entry name" value="Radical_SAM"/>
    <property type="match status" value="1"/>
</dbReference>
<dbReference type="NCBIfam" id="NF040546">
    <property type="entry name" value="rSAM_CUAEP"/>
    <property type="match status" value="1"/>
</dbReference>
<evidence type="ECO:0000259" key="6">
    <source>
        <dbReference type="SMART" id="SM00729"/>
    </source>
</evidence>
<dbReference type="SUPFAM" id="SSF102114">
    <property type="entry name" value="Radical SAM enzymes"/>
    <property type="match status" value="1"/>
</dbReference>
<evidence type="ECO:0000256" key="4">
    <source>
        <dbReference type="ARBA" id="ARBA00023004"/>
    </source>
</evidence>
<keyword evidence="5" id="KW-0411">Iron-sulfur</keyword>
<evidence type="ECO:0000256" key="2">
    <source>
        <dbReference type="ARBA" id="ARBA00022691"/>
    </source>
</evidence>
<proteinExistence type="predicted"/>
<accession>A0A381VDU7</accession>
<dbReference type="InterPro" id="IPR058240">
    <property type="entry name" value="rSAM_sf"/>
</dbReference>
<feature type="domain" description="Elp3/MiaA/NifB-like radical SAM core" evidence="6">
    <location>
        <begin position="169"/>
        <end position="386"/>
    </location>
</feature>
<keyword evidence="2" id="KW-0949">S-adenosyl-L-methionine</keyword>
<dbReference type="InterPro" id="IPR007197">
    <property type="entry name" value="rSAM"/>
</dbReference>
<dbReference type="Pfam" id="PF04055">
    <property type="entry name" value="Radical_SAM"/>
    <property type="match status" value="1"/>
</dbReference>
<dbReference type="GO" id="GO:0051536">
    <property type="term" value="F:iron-sulfur cluster binding"/>
    <property type="evidence" value="ECO:0007669"/>
    <property type="project" value="UniProtKB-KW"/>
</dbReference>
<dbReference type="GO" id="GO:0046872">
    <property type="term" value="F:metal ion binding"/>
    <property type="evidence" value="ECO:0007669"/>
    <property type="project" value="UniProtKB-KW"/>
</dbReference>
<protein>
    <recommendedName>
        <fullName evidence="6">Elp3/MiaA/NifB-like radical SAM core domain-containing protein</fullName>
    </recommendedName>
</protein>
<dbReference type="SFLD" id="SFLDS00029">
    <property type="entry name" value="Radical_SAM"/>
    <property type="match status" value="1"/>
</dbReference>
<dbReference type="GO" id="GO:0003824">
    <property type="term" value="F:catalytic activity"/>
    <property type="evidence" value="ECO:0007669"/>
    <property type="project" value="InterPro"/>
</dbReference>
<dbReference type="InterPro" id="IPR006638">
    <property type="entry name" value="Elp3/MiaA/NifB-like_rSAM"/>
</dbReference>
<reference evidence="7" key="1">
    <citation type="submission" date="2018-05" db="EMBL/GenBank/DDBJ databases">
        <authorList>
            <person name="Lanie J.A."/>
            <person name="Ng W.-L."/>
            <person name="Kazmierczak K.M."/>
            <person name="Andrzejewski T.M."/>
            <person name="Davidsen T.M."/>
            <person name="Wayne K.J."/>
            <person name="Tettelin H."/>
            <person name="Glass J.I."/>
            <person name="Rusch D."/>
            <person name="Podicherti R."/>
            <person name="Tsui H.-C.T."/>
            <person name="Winkler M.E."/>
        </authorList>
    </citation>
    <scope>NUCLEOTIDE SEQUENCE</scope>
</reference>
<dbReference type="GO" id="GO:0005829">
    <property type="term" value="C:cytosol"/>
    <property type="evidence" value="ECO:0007669"/>
    <property type="project" value="TreeGrafter"/>
</dbReference>